<comment type="caution">
    <text evidence="2">The sequence shown here is derived from an EMBL/GenBank/DDBJ whole genome shotgun (WGS) entry which is preliminary data.</text>
</comment>
<accession>A0A7W8E2C0</accession>
<dbReference type="EMBL" id="JACHIP010000001">
    <property type="protein sequence ID" value="MBB5056357.1"/>
    <property type="molecule type" value="Genomic_DNA"/>
</dbReference>
<gene>
    <name evidence="2" type="ORF">HDF16_001026</name>
</gene>
<dbReference type="AlphaFoldDB" id="A0A7W8E2C0"/>
<feature type="transmembrane region" description="Helical" evidence="1">
    <location>
        <begin position="84"/>
        <end position="105"/>
    </location>
</feature>
<proteinExistence type="predicted"/>
<dbReference type="RefSeq" id="WP_184214009.1">
    <property type="nucleotide sequence ID" value="NZ_JACHIP010000001.1"/>
</dbReference>
<evidence type="ECO:0000256" key="1">
    <source>
        <dbReference type="SAM" id="Phobius"/>
    </source>
</evidence>
<feature type="transmembrane region" description="Helical" evidence="1">
    <location>
        <begin position="7"/>
        <end position="26"/>
    </location>
</feature>
<keyword evidence="1" id="KW-0812">Transmembrane</keyword>
<protein>
    <submittedName>
        <fullName evidence="2">Uncharacterized protein</fullName>
    </submittedName>
</protein>
<evidence type="ECO:0000313" key="3">
    <source>
        <dbReference type="Proteomes" id="UP000540989"/>
    </source>
</evidence>
<name>A0A7W8E2C0_9BACT</name>
<keyword evidence="3" id="KW-1185">Reference proteome</keyword>
<dbReference type="Proteomes" id="UP000540989">
    <property type="component" value="Unassembled WGS sequence"/>
</dbReference>
<reference evidence="2 3" key="1">
    <citation type="submission" date="2020-08" db="EMBL/GenBank/DDBJ databases">
        <title>Genomic Encyclopedia of Type Strains, Phase IV (KMG-V): Genome sequencing to study the core and pangenomes of soil and plant-associated prokaryotes.</title>
        <authorList>
            <person name="Whitman W."/>
        </authorList>
    </citation>
    <scope>NUCLEOTIDE SEQUENCE [LARGE SCALE GENOMIC DNA]</scope>
    <source>
        <strain evidence="2 3">M8UP14</strain>
    </source>
</reference>
<keyword evidence="1" id="KW-0472">Membrane</keyword>
<feature type="transmembrane region" description="Helical" evidence="1">
    <location>
        <begin position="38"/>
        <end position="57"/>
    </location>
</feature>
<evidence type="ECO:0000313" key="2">
    <source>
        <dbReference type="EMBL" id="MBB5056357.1"/>
    </source>
</evidence>
<sequence>MIIWQGFGFLAALIPVLIAVLFEKIFDGKFGEGYTDTHHWIWGMSLIISAGIVWLLGNKLTGPGRVLVDPQTGQAVTLRKKHTLFWIPMQYCALILAFAGVVKFFV</sequence>
<keyword evidence="1" id="KW-1133">Transmembrane helix</keyword>
<organism evidence="2 3">
    <name type="scientific">Granulicella aggregans</name>
    <dbReference type="NCBI Taxonomy" id="474949"/>
    <lineage>
        <taxon>Bacteria</taxon>
        <taxon>Pseudomonadati</taxon>
        <taxon>Acidobacteriota</taxon>
        <taxon>Terriglobia</taxon>
        <taxon>Terriglobales</taxon>
        <taxon>Acidobacteriaceae</taxon>
        <taxon>Granulicella</taxon>
    </lineage>
</organism>